<dbReference type="Proteomes" id="UP000250123">
    <property type="component" value="Chromosome SHEWBE"/>
</dbReference>
<dbReference type="EMBL" id="LS483452">
    <property type="protein sequence ID" value="SQH76992.1"/>
    <property type="molecule type" value="Genomic_DNA"/>
</dbReference>
<dbReference type="AlphaFoldDB" id="A0A330M4H1"/>
<gene>
    <name evidence="1" type="ORF">SHEWBE_3029</name>
</gene>
<protein>
    <submittedName>
        <fullName evidence="1">Uncharacterized protein</fullName>
    </submittedName>
</protein>
<evidence type="ECO:0000313" key="1">
    <source>
        <dbReference type="EMBL" id="SQH76992.1"/>
    </source>
</evidence>
<name>A0A330M4H1_9GAMM</name>
<dbReference type="RefSeq" id="WP_172605691.1">
    <property type="nucleotide sequence ID" value="NZ_LS483452.1"/>
</dbReference>
<proteinExistence type="predicted"/>
<sequence length="50" mass="5505">MSLGPLIKNLGASLSISANVGRYVVEEFNMDLSSIISQADKDMYDNKKIQ</sequence>
<dbReference type="KEGG" id="sbk:SHEWBE_3029"/>
<evidence type="ECO:0000313" key="2">
    <source>
        <dbReference type="Proteomes" id="UP000250123"/>
    </source>
</evidence>
<accession>A0A330M4H1</accession>
<organism evidence="1 2">
    <name type="scientific">Shewanella benthica</name>
    <dbReference type="NCBI Taxonomy" id="43661"/>
    <lineage>
        <taxon>Bacteria</taxon>
        <taxon>Pseudomonadati</taxon>
        <taxon>Pseudomonadota</taxon>
        <taxon>Gammaproteobacteria</taxon>
        <taxon>Alteromonadales</taxon>
        <taxon>Shewanellaceae</taxon>
        <taxon>Shewanella</taxon>
    </lineage>
</organism>
<reference evidence="2" key="1">
    <citation type="submission" date="2018-06" db="EMBL/GenBank/DDBJ databases">
        <authorList>
            <person name="Cea G.-C."/>
            <person name="William W."/>
        </authorList>
    </citation>
    <scope>NUCLEOTIDE SEQUENCE [LARGE SCALE GENOMIC DNA]</scope>
    <source>
        <strain evidence="2">DB21MT-2</strain>
    </source>
</reference>